<dbReference type="STRING" id="1745343.A0A2J6PSM1"/>
<keyword evidence="3" id="KW-1185">Reference proteome</keyword>
<evidence type="ECO:0000313" key="3">
    <source>
        <dbReference type="Proteomes" id="UP000235672"/>
    </source>
</evidence>
<feature type="non-terminal residue" evidence="2">
    <location>
        <position position="1"/>
    </location>
</feature>
<dbReference type="PANTHER" id="PTHR33112:SF9">
    <property type="entry name" value="HETEROKARYON INCOMPATIBILITY DOMAIN-CONTAINING PROTEIN"/>
    <property type="match status" value="1"/>
</dbReference>
<dbReference type="AlphaFoldDB" id="A0A2J6PSM1"/>
<protein>
    <submittedName>
        <fullName evidence="2">HET-domain-containing protein</fullName>
    </submittedName>
</protein>
<dbReference type="PANTHER" id="PTHR33112">
    <property type="entry name" value="DOMAIN PROTEIN, PUTATIVE-RELATED"/>
    <property type="match status" value="1"/>
</dbReference>
<feature type="non-terminal residue" evidence="2">
    <location>
        <position position="311"/>
    </location>
</feature>
<dbReference type="EMBL" id="KZ613502">
    <property type="protein sequence ID" value="PMD16994.1"/>
    <property type="molecule type" value="Genomic_DNA"/>
</dbReference>
<reference evidence="2 3" key="1">
    <citation type="submission" date="2016-05" db="EMBL/GenBank/DDBJ databases">
        <title>A degradative enzymes factory behind the ericoid mycorrhizal symbiosis.</title>
        <authorList>
            <consortium name="DOE Joint Genome Institute"/>
            <person name="Martino E."/>
            <person name="Morin E."/>
            <person name="Grelet G."/>
            <person name="Kuo A."/>
            <person name="Kohler A."/>
            <person name="Daghino S."/>
            <person name="Barry K."/>
            <person name="Choi C."/>
            <person name="Cichocki N."/>
            <person name="Clum A."/>
            <person name="Copeland A."/>
            <person name="Hainaut M."/>
            <person name="Haridas S."/>
            <person name="Labutti K."/>
            <person name="Lindquist E."/>
            <person name="Lipzen A."/>
            <person name="Khouja H.-R."/>
            <person name="Murat C."/>
            <person name="Ohm R."/>
            <person name="Olson A."/>
            <person name="Spatafora J."/>
            <person name="Veneault-Fourrey C."/>
            <person name="Henrissat B."/>
            <person name="Grigoriev I."/>
            <person name="Martin F."/>
            <person name="Perotto S."/>
        </authorList>
    </citation>
    <scope>NUCLEOTIDE SEQUENCE [LARGE SCALE GENOMIC DNA]</scope>
    <source>
        <strain evidence="2 3">UAMH 7357</strain>
    </source>
</reference>
<name>A0A2J6PSM1_9HELO</name>
<feature type="domain" description="Heterokaryon incompatibility" evidence="1">
    <location>
        <begin position="1"/>
        <end position="164"/>
    </location>
</feature>
<organism evidence="2 3">
    <name type="scientific">Hyaloscypha hepaticicola</name>
    <dbReference type="NCBI Taxonomy" id="2082293"/>
    <lineage>
        <taxon>Eukaryota</taxon>
        <taxon>Fungi</taxon>
        <taxon>Dikarya</taxon>
        <taxon>Ascomycota</taxon>
        <taxon>Pezizomycotina</taxon>
        <taxon>Leotiomycetes</taxon>
        <taxon>Helotiales</taxon>
        <taxon>Hyaloscyphaceae</taxon>
        <taxon>Hyaloscypha</taxon>
    </lineage>
</organism>
<evidence type="ECO:0000259" key="1">
    <source>
        <dbReference type="Pfam" id="PF06985"/>
    </source>
</evidence>
<sequence length="311" mass="36215">YIALSHCWGKGEGILTTTTSTIEERRREITWSSLPKTFQDAISITRALEIEYLWIDSLCIIQDDHLDWQAESVKMADVYSQSYLTIAATASSTSLGGCLFNRWHETLDGHEIPHSISKFHSERTDVPPEIKLRYSARGHEYFAGNCPDMGNDALLLTRAWAFQERILSKRIIHFHSEEMIWECQECRSCECGYFDWEKSHLVYDHSFHELVKKTFAKLHAGHGTQEDIYRTWRKLIEMFTALDITEELDRLPAVSGLASCISQRLDSLYMAGLWKDDLPRGLLWNKRPYQRSQRIRFAEDHYAPTWSWASI</sequence>
<dbReference type="InterPro" id="IPR010730">
    <property type="entry name" value="HET"/>
</dbReference>
<proteinExistence type="predicted"/>
<dbReference type="Pfam" id="PF06985">
    <property type="entry name" value="HET"/>
    <property type="match status" value="1"/>
</dbReference>
<evidence type="ECO:0000313" key="2">
    <source>
        <dbReference type="EMBL" id="PMD16994.1"/>
    </source>
</evidence>
<gene>
    <name evidence="2" type="ORF">NA56DRAFT_544028</name>
</gene>
<dbReference type="Proteomes" id="UP000235672">
    <property type="component" value="Unassembled WGS sequence"/>
</dbReference>
<dbReference type="OrthoDB" id="3486565at2759"/>
<accession>A0A2J6PSM1</accession>